<comment type="subcellular location">
    <subcellularLocation>
        <location evidence="1">Membrane</location>
        <topology evidence="1">Multi-pass membrane protein</topology>
    </subcellularLocation>
</comment>
<dbReference type="Pfam" id="PF00375">
    <property type="entry name" value="SDF"/>
    <property type="match status" value="1"/>
</dbReference>
<feature type="transmembrane region" description="Helical" evidence="6">
    <location>
        <begin position="218"/>
        <end position="241"/>
    </location>
</feature>
<dbReference type="InterPro" id="IPR036458">
    <property type="entry name" value="Na:dicarbo_symporter_sf"/>
</dbReference>
<evidence type="ECO:0000313" key="7">
    <source>
        <dbReference type="EMBL" id="SFP21211.1"/>
    </source>
</evidence>
<dbReference type="EMBL" id="FOXF01000009">
    <property type="protein sequence ID" value="SFP21211.1"/>
    <property type="molecule type" value="Genomic_DNA"/>
</dbReference>
<evidence type="ECO:0000256" key="5">
    <source>
        <dbReference type="ARBA" id="ARBA00023136"/>
    </source>
</evidence>
<dbReference type="InterPro" id="IPR001991">
    <property type="entry name" value="Na-dicarboxylate_symporter"/>
</dbReference>
<dbReference type="AlphaFoldDB" id="A0A662ZFV2"/>
<dbReference type="Gene3D" id="1.10.3860.10">
    <property type="entry name" value="Sodium:dicarboxylate symporter"/>
    <property type="match status" value="1"/>
</dbReference>
<dbReference type="PRINTS" id="PR00173">
    <property type="entry name" value="EDTRNSPORT"/>
</dbReference>
<organism evidence="7 8">
    <name type="scientific">Ruminobacter amylophilus</name>
    <dbReference type="NCBI Taxonomy" id="867"/>
    <lineage>
        <taxon>Bacteria</taxon>
        <taxon>Pseudomonadati</taxon>
        <taxon>Pseudomonadota</taxon>
        <taxon>Gammaproteobacteria</taxon>
        <taxon>Aeromonadales</taxon>
        <taxon>Succinivibrionaceae</taxon>
        <taxon>Ruminobacter</taxon>
    </lineage>
</organism>
<proteinExistence type="predicted"/>
<evidence type="ECO:0000256" key="2">
    <source>
        <dbReference type="ARBA" id="ARBA00022448"/>
    </source>
</evidence>
<evidence type="ECO:0000256" key="6">
    <source>
        <dbReference type="SAM" id="Phobius"/>
    </source>
</evidence>
<keyword evidence="4 6" id="KW-1133">Transmembrane helix</keyword>
<dbReference type="GO" id="GO:0015293">
    <property type="term" value="F:symporter activity"/>
    <property type="evidence" value="ECO:0007669"/>
    <property type="project" value="InterPro"/>
</dbReference>
<feature type="transmembrane region" description="Helical" evidence="6">
    <location>
        <begin position="332"/>
        <end position="357"/>
    </location>
</feature>
<evidence type="ECO:0000256" key="3">
    <source>
        <dbReference type="ARBA" id="ARBA00022692"/>
    </source>
</evidence>
<feature type="transmembrane region" description="Helical" evidence="6">
    <location>
        <begin position="83"/>
        <end position="107"/>
    </location>
</feature>
<keyword evidence="8" id="KW-1185">Reference proteome</keyword>
<dbReference type="OrthoDB" id="9768885at2"/>
<evidence type="ECO:0000256" key="1">
    <source>
        <dbReference type="ARBA" id="ARBA00004141"/>
    </source>
</evidence>
<feature type="transmembrane region" description="Helical" evidence="6">
    <location>
        <begin position="181"/>
        <end position="198"/>
    </location>
</feature>
<feature type="transmembrane region" description="Helical" evidence="6">
    <location>
        <begin position="140"/>
        <end position="160"/>
    </location>
</feature>
<dbReference type="Proteomes" id="UP000243745">
    <property type="component" value="Unassembled WGS sequence"/>
</dbReference>
<reference evidence="7 8" key="1">
    <citation type="submission" date="2016-10" db="EMBL/GenBank/DDBJ databases">
        <authorList>
            <person name="Varghese N."/>
            <person name="Submissions S."/>
        </authorList>
    </citation>
    <scope>NUCLEOTIDE SEQUENCE [LARGE SCALE GENOMIC DNA]</scope>
    <source>
        <strain evidence="7 8">DSM 1361</strain>
    </source>
</reference>
<keyword evidence="3 6" id="KW-0812">Transmembrane</keyword>
<feature type="transmembrane region" description="Helical" evidence="6">
    <location>
        <begin position="12"/>
        <end position="31"/>
    </location>
</feature>
<dbReference type="PANTHER" id="PTHR42865:SF8">
    <property type="entry name" value="SERINE_THREONINE TRANSPORTER SSTT"/>
    <property type="match status" value="1"/>
</dbReference>
<evidence type="ECO:0000256" key="4">
    <source>
        <dbReference type="ARBA" id="ARBA00022989"/>
    </source>
</evidence>
<keyword evidence="2" id="KW-0813">Transport</keyword>
<accession>A0A662ZFV2</accession>
<keyword evidence="5 6" id="KW-0472">Membrane</keyword>
<gene>
    <name evidence="7" type="ORF">SAMN02910344_00746</name>
</gene>
<dbReference type="SUPFAM" id="SSF118215">
    <property type="entry name" value="Proton glutamate symport protein"/>
    <property type="match status" value="1"/>
</dbReference>
<dbReference type="RefSeq" id="WP_093141032.1">
    <property type="nucleotide sequence ID" value="NZ_FOXF01000009.1"/>
</dbReference>
<dbReference type="PANTHER" id="PTHR42865">
    <property type="entry name" value="PROTON/GLUTAMATE-ASPARTATE SYMPORTER"/>
    <property type="match status" value="1"/>
</dbReference>
<evidence type="ECO:0000313" key="8">
    <source>
        <dbReference type="Proteomes" id="UP000243745"/>
    </source>
</evidence>
<protein>
    <submittedName>
        <fullName evidence="7">Serine/threonine transporter</fullName>
    </submittedName>
</protein>
<sequence length="449" mass="49235">MGSIIALYRKTPLIIKLVLGLGIGGMLGLLAPERFMWVKNLGYIFIKALEYTAPILVFILLINAITNSHIGEKNGSTYGLKRVILMFVVSAVAASVLSILVCSLYKVSVPLHDNPVVRDITDKSLFTTFIKEIVYNPIEALIHGKYLAILLWAAFIGIFVRQTEATTKQVVNDLAAIATKITRVILELAPFGVMGLMFHDMTSATSSSGTSLLMYKDLIILFLVISAIMFFIVNPLIVMVLTRRNAFRLMPALEKSIIYSFFTCSSAANIPVNQQIAEEKNVTRQLSTVAIPLGATIHKPGSIITINMLALVALFSYNPAADITVMQYIELGIVSVISSACIAGVANGSLMLIPIACRIFDIPDHMILSIIEINVLLTFIRDSFATTLNSSSDLLFTLAVDERHKTNTDALVDNIINAKHIKRREENENAIKKALNASQNTAAEEESDK</sequence>
<feature type="transmembrane region" description="Helical" evidence="6">
    <location>
        <begin position="43"/>
        <end position="62"/>
    </location>
</feature>
<dbReference type="GO" id="GO:0005886">
    <property type="term" value="C:plasma membrane"/>
    <property type="evidence" value="ECO:0007669"/>
    <property type="project" value="TreeGrafter"/>
</dbReference>
<name>A0A662ZFV2_9GAMM</name>